<dbReference type="KEGG" id="vg:22109783"/>
<dbReference type="EMBL" id="KM199770">
    <property type="protein sequence ID" value="AIK68447.1"/>
    <property type="molecule type" value="Genomic_DNA"/>
</dbReference>
<gene>
    <name evidence="1" type="ORF">P10VF_234</name>
</gene>
<evidence type="ECO:0000313" key="2">
    <source>
        <dbReference type="Proteomes" id="UP000204140"/>
    </source>
</evidence>
<keyword evidence="2" id="KW-1185">Reference proteome</keyword>
<dbReference type="GeneID" id="22109783"/>
<accession>A0A076YKZ6</accession>
<proteinExistence type="predicted"/>
<dbReference type="RefSeq" id="YP_009099973.1">
    <property type="nucleotide sequence ID" value="NC_025429.1"/>
</dbReference>
<reference evidence="1 2" key="1">
    <citation type="submission" date="2014-07" db="EMBL/GenBank/DDBJ databases">
        <title>Isolation and characterization of Rhizobium leguminosarum phages from western Canadian soils and complete genome sequences of rhizobiophages vB_RleS_L338C and vB_RleM_P10VF.</title>
        <authorList>
            <person name="Restrepo-Cordoba M."/>
            <person name="Halmillawewa A.P."/>
            <person name="Perry B."/>
            <person name="Hynes M.F."/>
            <person name="Yost C.K."/>
        </authorList>
    </citation>
    <scope>NUCLEOTIDE SEQUENCE [LARGE SCALE GENOMIC DNA]</scope>
</reference>
<name>A0A076YKZ6_9CAUD</name>
<dbReference type="Proteomes" id="UP000204140">
    <property type="component" value="Segment"/>
</dbReference>
<organism evidence="1 2">
    <name type="scientific">Rhizobium phage vB_RleM_P10VF</name>
    <dbReference type="NCBI Taxonomy" id="1527770"/>
    <lineage>
        <taxon>Viruses</taxon>
        <taxon>Duplodnaviria</taxon>
        <taxon>Heunggongvirae</taxon>
        <taxon>Uroviricota</taxon>
        <taxon>Caudoviricetes</taxon>
        <taxon>Pootjesviridae</taxon>
        <taxon>Innesvirus</taxon>
        <taxon>Innesvirus P10VF</taxon>
    </lineage>
</organism>
<sequence>MVYKRDYPVPINEIVEQLRGTCDSLHNVLYSHDMEDAEDDLEWCHEFDDHVFCCDKCGWWFDNGEEAETGKLIPVCVECVTE</sequence>
<evidence type="ECO:0000313" key="1">
    <source>
        <dbReference type="EMBL" id="AIK68447.1"/>
    </source>
</evidence>
<protein>
    <submittedName>
        <fullName evidence="1">Uncharacterized protein</fullName>
    </submittedName>
</protein>
<dbReference type="OrthoDB" id="28746at10239"/>